<reference evidence="1" key="1">
    <citation type="submission" date="2021-01" db="EMBL/GenBank/DDBJ databases">
        <authorList>
            <person name="Kaushik A."/>
        </authorList>
    </citation>
    <scope>NUCLEOTIDE SEQUENCE</scope>
    <source>
        <strain evidence="1">AG2-2IIIB</strain>
    </source>
</reference>
<evidence type="ECO:0000313" key="1">
    <source>
        <dbReference type="EMBL" id="CAE6461901.1"/>
    </source>
</evidence>
<proteinExistence type="predicted"/>
<sequence length="412" mass="46606">MAQSITYTYIALWLPLHYLQVLFRAVSGWVWHSESPAPVGSAVQTVITDKPPATQALPLALHPSLPLELVERIADFLFQSAAPTADDSSGTSLQSVKPLWRDVAGFMWASVSLHEIGFRRWLQIVSVRNVEDWNMIINNIGLVREIRCFDGTLLDPAHQNILSKLPYLYAAIIDAHGDIWHDEHNRFAYRDVLSTLPPSLKRLEIQHAHGPDIKIISLVKKYCPQLEELILGRCTMFNRYPACDFWASFPHDHDAYMSDTGTDAYAHSLANELAPLKHLRSLRVGLYFVPSDIVLAHRLYHRRGLPAPENIHWQSAIPLAELAPTPFTPELPPHVEPATTGQLVSLLHHPDEESYTEFNCSRCVEITDTTSVEAEKSASSILHEYIPTLLKVEWMGWLTPRHLGVHSYRFSS</sequence>
<organism evidence="1 2">
    <name type="scientific">Rhizoctonia solani</name>
    <dbReference type="NCBI Taxonomy" id="456999"/>
    <lineage>
        <taxon>Eukaryota</taxon>
        <taxon>Fungi</taxon>
        <taxon>Dikarya</taxon>
        <taxon>Basidiomycota</taxon>
        <taxon>Agaricomycotina</taxon>
        <taxon>Agaricomycetes</taxon>
        <taxon>Cantharellales</taxon>
        <taxon>Ceratobasidiaceae</taxon>
        <taxon>Rhizoctonia</taxon>
    </lineage>
</organism>
<name>A0A8H3GRM7_9AGAM</name>
<accession>A0A8H3GRM7</accession>
<evidence type="ECO:0000313" key="2">
    <source>
        <dbReference type="Proteomes" id="UP000663843"/>
    </source>
</evidence>
<dbReference type="Proteomes" id="UP000663843">
    <property type="component" value="Unassembled WGS sequence"/>
</dbReference>
<dbReference type="AlphaFoldDB" id="A0A8H3GRM7"/>
<dbReference type="EMBL" id="CAJMWT010003049">
    <property type="protein sequence ID" value="CAE6461901.1"/>
    <property type="molecule type" value="Genomic_DNA"/>
</dbReference>
<protein>
    <submittedName>
        <fullName evidence="1">Uncharacterized protein</fullName>
    </submittedName>
</protein>
<gene>
    <name evidence="1" type="ORF">RDB_LOCUS97118</name>
</gene>
<comment type="caution">
    <text evidence="1">The sequence shown here is derived from an EMBL/GenBank/DDBJ whole genome shotgun (WGS) entry which is preliminary data.</text>
</comment>